<gene>
    <name evidence="1" type="ORF">NM688_g3049</name>
</gene>
<accession>A0ACC1T700</accession>
<keyword evidence="2" id="KW-1185">Reference proteome</keyword>
<proteinExistence type="predicted"/>
<dbReference type="EMBL" id="JANHOG010000419">
    <property type="protein sequence ID" value="KAJ3554550.1"/>
    <property type="molecule type" value="Genomic_DNA"/>
</dbReference>
<evidence type="ECO:0000313" key="1">
    <source>
        <dbReference type="EMBL" id="KAJ3554550.1"/>
    </source>
</evidence>
<evidence type="ECO:0000313" key="2">
    <source>
        <dbReference type="Proteomes" id="UP001148662"/>
    </source>
</evidence>
<protein>
    <submittedName>
        <fullName evidence="1">Uncharacterized protein</fullName>
    </submittedName>
</protein>
<dbReference type="Proteomes" id="UP001148662">
    <property type="component" value="Unassembled WGS sequence"/>
</dbReference>
<organism evidence="1 2">
    <name type="scientific">Phlebia brevispora</name>
    <dbReference type="NCBI Taxonomy" id="194682"/>
    <lineage>
        <taxon>Eukaryota</taxon>
        <taxon>Fungi</taxon>
        <taxon>Dikarya</taxon>
        <taxon>Basidiomycota</taxon>
        <taxon>Agaricomycotina</taxon>
        <taxon>Agaricomycetes</taxon>
        <taxon>Polyporales</taxon>
        <taxon>Meruliaceae</taxon>
        <taxon>Phlebia</taxon>
    </lineage>
</organism>
<sequence>MATDDFVMTIASDDEEDSGKASKSKDTGDDAQLNPDFTFDLQGDPYAEFLDGTTGAEDVVETGSKPKPISVDDIIERRKLKRKRAAKDDVEEDSDAELSDGTEEDESEEDDESDGGEEFAGLGGSEAEEADPLATSDEEEEDNDDAYLSDKSESEEEDGDADSDSSEDSEEETQAEKDRKAAFFDSEIETSGDHTSFVTMNLSRPILKAVSSLGFTKPTPIQAATIPVALLGKDIVGNAVTGSGKTAAFIIPMLERLLYRERGKNAAATRCLVLVPTRELGVQCYDVGTRLAAHTDIRFCLVVGGLSLKAQETSLRTRPDVIIATPGRLIDHVRNTPSFTLDALDILVLDEADRMLSDGFADELTEIIKSCPSSRQTMLFSATMTDSVDDLVRMSLNKPVRLFVDPKRSTARGLVQEFVRVRKEDERSALLATLCKRTFKVGVIIFFRSKKLAHQMRIVFSLLGMKCEELHGDLTQEQRLKALQQFRDGAVDFLMATDLASRGLDIKGIETVINYDMPGQLAQYLHRVGRTARAGKKGRSVTLVGEADRKMLKAAIKHAAGEDQVRHRQIPAEAVTKWSKKLDELKEEIGEVLQEEKEEKQLRQAEMELRKGQNMIEHEEEIHSRPARTWFQTTKEKAKAQEASKLQYEAGFKASQKEKGKQTQDVKPKREKYAGLSRRAKRRKMAMEEDEGETGAIRAAVRAAKKAYKPPKIGEPDKKPGASASKRKKAAKKASVASGKVKFDREMGQRTAREGQNAASTRDPTFLSTTIPTTCFGVEYRVIKRLSAQSFPQSRQLPADCHGFTVLAHRLRPLLIPRGHWKYTAYMDSQAFKTCSTVKFSSAARLLPSSWCPDKDLVLVVTNVAGKDRLALWPREGGRKMWEVDINREASEGSEVTGVAWSPDGLHIAVSHHPLALTLHSLQDGRQDRALLTGSAHSILKSQPLLDALHDDSQPLSASELFAFQGSQHARSSSKSIMPQIISSWPTLPIDLNAASFQSFMNGRTQRPGEELDEVDDSNVNSILVVSDNSGNIYGFLDGYYPLGTISLDLECTISSMYKSDNVRYYLHPNIGSSASQQTLLRPVSLNIPFLQGRTLRDVARVSTSARELAWYAIRVVKEMRGTWFGSDTHSGAREAGPKWLRALEQRQKQKYGVDEPNAILDLTVLLATGRASESLSDFLGSGEQMSERSLQKWESSVTEALIKLRDYANRRIVPACHRLHVFLQEVQGWSQLPQFALCKFHPTEVQTCLDLIGPSTDTAVWPQESARAANSTSETHSQTARHDLLEVNEYLMSGLVVSSIDKWFMGPVPSFSPAELGVPMAQDLTSSVRTVREVLNKPEGLTWPPAARHQDLSRLDRNLDSLIQDLCTRCYSIFNEASNASARSAVISFGAGASSVEDVGAKQRAPLFVRERTVDATGETDCFTQHLAMAVPHGEESFLCLVRTHHDKNALKAEHTVEMAVLQCRVKLGAQEGMVCVDILDAQFFDENILVIIYRPRKREHGPTSIATVGYADLEYEKNVVAMSQGCTREGVIEKTLRRLKDGQITSEPLRLMQARALIGCREGNVTLAVNGRVGRRVACVLDNTALTLEIMDVESADDDGEEMEDA</sequence>
<name>A0ACC1T700_9APHY</name>
<reference evidence="1" key="1">
    <citation type="submission" date="2022-07" db="EMBL/GenBank/DDBJ databases">
        <title>Genome Sequence of Phlebia brevispora.</title>
        <authorList>
            <person name="Buettner E."/>
        </authorList>
    </citation>
    <scope>NUCLEOTIDE SEQUENCE</scope>
    <source>
        <strain evidence="1">MPL23</strain>
    </source>
</reference>
<comment type="caution">
    <text evidence="1">The sequence shown here is derived from an EMBL/GenBank/DDBJ whole genome shotgun (WGS) entry which is preliminary data.</text>
</comment>